<dbReference type="InterPro" id="IPR018050">
    <property type="entry name" value="Pmannose_isomerase-type1_CS"/>
</dbReference>
<sequence>MLQDKIFKLKGKVQHYAWGGTEYIPHWLGIENKENKPFAEYWMGAHPSASSALIVNGKEENLYNLIQQDANSILGEEVNATFGELPYLFKILDVKDMLSIQVHPSKESAEKGFNDEEANGVAINAPHRNYKDKNHKPEVMVALSEFWLLHGFLSEDKLLKVLQTVPEFKNFESLVIDKGYKGLYEHVMLMPQVEVDALLTPLVEREINRKRNNELTKADAGWWVAKLYEQQENFSNLDRGIFSIYFFNIVKTNPGEAVFQGAGLPHAYLEGQNVELMANSDNVLRGGLTPKHIDVPELIKHIIFEGIEPNVMKGIDLTSGEKNYPCPVPDFGISKIELNANEVYEAEATSLEIIVIIEGELNAEGSNNITAKRGEVVAVLAGETYSFSTPEKLIAYKAFVP</sequence>
<dbReference type="PROSITE" id="PS00965">
    <property type="entry name" value="PMI_I_1"/>
    <property type="match status" value="1"/>
</dbReference>
<dbReference type="GO" id="GO:0008270">
    <property type="term" value="F:zinc ion binding"/>
    <property type="evidence" value="ECO:0007669"/>
    <property type="project" value="InterPro"/>
</dbReference>
<accession>A0A1I5WK89</accession>
<dbReference type="GO" id="GO:0005829">
    <property type="term" value="C:cytosol"/>
    <property type="evidence" value="ECO:0007669"/>
    <property type="project" value="TreeGrafter"/>
</dbReference>
<evidence type="ECO:0000259" key="9">
    <source>
        <dbReference type="Pfam" id="PF20511"/>
    </source>
</evidence>
<dbReference type="EC" id="5.3.1.8" evidence="3"/>
<dbReference type="InterPro" id="IPR001250">
    <property type="entry name" value="Man6P_Isoase-1"/>
</dbReference>
<feature type="binding site" evidence="8">
    <location>
        <position position="266"/>
    </location>
    <ligand>
        <name>Zn(2+)</name>
        <dbReference type="ChEBI" id="CHEBI:29105"/>
    </ligand>
</feature>
<feature type="binding site" evidence="8">
    <location>
        <position position="103"/>
    </location>
    <ligand>
        <name>Zn(2+)</name>
        <dbReference type="ChEBI" id="CHEBI:29105"/>
    </ligand>
</feature>
<dbReference type="InterPro" id="IPR014710">
    <property type="entry name" value="RmlC-like_jellyroll"/>
</dbReference>
<dbReference type="PRINTS" id="PR00714">
    <property type="entry name" value="MAN6PISMRASE"/>
</dbReference>
<comment type="similarity">
    <text evidence="2">Belongs to the mannose-6-phosphate isomerase type 1 family.</text>
</comment>
<feature type="binding site" evidence="8">
    <location>
        <position position="101"/>
    </location>
    <ligand>
        <name>Zn(2+)</name>
        <dbReference type="ChEBI" id="CHEBI:29105"/>
    </ligand>
</feature>
<proteinExistence type="inferred from homology"/>
<evidence type="ECO:0000256" key="8">
    <source>
        <dbReference type="PIRSR" id="PIRSR001480-2"/>
    </source>
</evidence>
<dbReference type="NCBIfam" id="TIGR00218">
    <property type="entry name" value="manA"/>
    <property type="match status" value="1"/>
</dbReference>
<keyword evidence="4 8" id="KW-0479">Metal-binding</keyword>
<dbReference type="Gene3D" id="1.10.441.10">
    <property type="entry name" value="Phosphomannose Isomerase, domain 2"/>
    <property type="match status" value="1"/>
</dbReference>
<dbReference type="Gene3D" id="2.60.120.10">
    <property type="entry name" value="Jelly Rolls"/>
    <property type="match status" value="2"/>
</dbReference>
<organism evidence="10 11">
    <name type="scientific">Parafilimonas terrae</name>
    <dbReference type="NCBI Taxonomy" id="1465490"/>
    <lineage>
        <taxon>Bacteria</taxon>
        <taxon>Pseudomonadati</taxon>
        <taxon>Bacteroidota</taxon>
        <taxon>Chitinophagia</taxon>
        <taxon>Chitinophagales</taxon>
        <taxon>Chitinophagaceae</taxon>
        <taxon>Parafilimonas</taxon>
    </lineage>
</organism>
<dbReference type="GO" id="GO:0009298">
    <property type="term" value="P:GDP-mannose biosynthetic process"/>
    <property type="evidence" value="ECO:0007669"/>
    <property type="project" value="InterPro"/>
</dbReference>
<dbReference type="PIRSF" id="PIRSF001480">
    <property type="entry name" value="Mannose-6-phosphate_isomerase"/>
    <property type="match status" value="1"/>
</dbReference>
<dbReference type="InterPro" id="IPR016305">
    <property type="entry name" value="Mannose-6-P_Isomerase"/>
</dbReference>
<comment type="catalytic activity">
    <reaction evidence="1">
        <text>D-mannose 6-phosphate = D-fructose 6-phosphate</text>
        <dbReference type="Rhea" id="RHEA:12356"/>
        <dbReference type="ChEBI" id="CHEBI:58735"/>
        <dbReference type="ChEBI" id="CHEBI:61527"/>
        <dbReference type="EC" id="5.3.1.8"/>
    </reaction>
</comment>
<dbReference type="EMBL" id="FOXQ01000006">
    <property type="protein sequence ID" value="SFQ20129.1"/>
    <property type="molecule type" value="Genomic_DNA"/>
</dbReference>
<dbReference type="GO" id="GO:0005975">
    <property type="term" value="P:carbohydrate metabolic process"/>
    <property type="evidence" value="ECO:0007669"/>
    <property type="project" value="InterPro"/>
</dbReference>
<keyword evidence="6 10" id="KW-0413">Isomerase</keyword>
<feature type="binding site" evidence="8">
    <location>
        <position position="138"/>
    </location>
    <ligand>
        <name>Zn(2+)</name>
        <dbReference type="ChEBI" id="CHEBI:29105"/>
    </ligand>
</feature>
<dbReference type="OrthoDB" id="9808275at2"/>
<evidence type="ECO:0000256" key="2">
    <source>
        <dbReference type="ARBA" id="ARBA00010772"/>
    </source>
</evidence>
<reference evidence="10 11" key="1">
    <citation type="submission" date="2016-10" db="EMBL/GenBank/DDBJ databases">
        <authorList>
            <person name="de Groot N.N."/>
        </authorList>
    </citation>
    <scope>NUCLEOTIDE SEQUENCE [LARGE SCALE GENOMIC DNA]</scope>
    <source>
        <strain evidence="10 11">DSM 28286</strain>
    </source>
</reference>
<evidence type="ECO:0000256" key="5">
    <source>
        <dbReference type="ARBA" id="ARBA00022833"/>
    </source>
</evidence>
<evidence type="ECO:0000256" key="3">
    <source>
        <dbReference type="ARBA" id="ARBA00011956"/>
    </source>
</evidence>
<evidence type="ECO:0000256" key="6">
    <source>
        <dbReference type="ARBA" id="ARBA00023235"/>
    </source>
</evidence>
<dbReference type="InterPro" id="IPR011051">
    <property type="entry name" value="RmlC_Cupin_sf"/>
</dbReference>
<dbReference type="CDD" id="cd07011">
    <property type="entry name" value="cupin_PMI_type_I_N"/>
    <property type="match status" value="1"/>
</dbReference>
<dbReference type="SUPFAM" id="SSF51182">
    <property type="entry name" value="RmlC-like cupins"/>
    <property type="match status" value="1"/>
</dbReference>
<evidence type="ECO:0000313" key="11">
    <source>
        <dbReference type="Proteomes" id="UP000199031"/>
    </source>
</evidence>
<evidence type="ECO:0000256" key="1">
    <source>
        <dbReference type="ARBA" id="ARBA00000757"/>
    </source>
</evidence>
<keyword evidence="5 8" id="KW-0862">Zinc</keyword>
<name>A0A1I5WK89_9BACT</name>
<feature type="active site" evidence="7">
    <location>
        <position position="285"/>
    </location>
</feature>
<dbReference type="PANTHER" id="PTHR10309">
    <property type="entry name" value="MANNOSE-6-PHOSPHATE ISOMERASE"/>
    <property type="match status" value="1"/>
</dbReference>
<dbReference type="STRING" id="1465490.SAMN05444277_106247"/>
<feature type="domain" description="Phosphomannose isomerase type I catalytic" evidence="9">
    <location>
        <begin position="6"/>
        <end position="152"/>
    </location>
</feature>
<evidence type="ECO:0000313" key="10">
    <source>
        <dbReference type="EMBL" id="SFQ20129.1"/>
    </source>
</evidence>
<gene>
    <name evidence="10" type="ORF">SAMN05444277_106247</name>
</gene>
<dbReference type="InterPro" id="IPR046457">
    <property type="entry name" value="PMI_typeI_cat"/>
</dbReference>
<evidence type="ECO:0000256" key="4">
    <source>
        <dbReference type="ARBA" id="ARBA00022723"/>
    </source>
</evidence>
<evidence type="ECO:0000256" key="7">
    <source>
        <dbReference type="PIRSR" id="PIRSR001480-1"/>
    </source>
</evidence>
<dbReference type="PANTHER" id="PTHR10309:SF0">
    <property type="entry name" value="MANNOSE-6-PHOSPHATE ISOMERASE"/>
    <property type="match status" value="1"/>
</dbReference>
<dbReference type="RefSeq" id="WP_090658813.1">
    <property type="nucleotide sequence ID" value="NZ_FOXQ01000006.1"/>
</dbReference>
<comment type="cofactor">
    <cofactor evidence="8">
        <name>Zn(2+)</name>
        <dbReference type="ChEBI" id="CHEBI:29105"/>
    </cofactor>
    <text evidence="8">Binds 1 zinc ion per subunit.</text>
</comment>
<dbReference type="Pfam" id="PF20511">
    <property type="entry name" value="PMI_typeI_cat"/>
    <property type="match status" value="1"/>
</dbReference>
<dbReference type="GO" id="GO:0004476">
    <property type="term" value="F:mannose-6-phosphate isomerase activity"/>
    <property type="evidence" value="ECO:0007669"/>
    <property type="project" value="UniProtKB-EC"/>
</dbReference>
<protein>
    <recommendedName>
        <fullName evidence="3">mannose-6-phosphate isomerase</fullName>
        <ecNumber evidence="3">5.3.1.8</ecNumber>
    </recommendedName>
</protein>
<dbReference type="Proteomes" id="UP000199031">
    <property type="component" value="Unassembled WGS sequence"/>
</dbReference>
<dbReference type="AlphaFoldDB" id="A0A1I5WK89"/>
<keyword evidence="11" id="KW-1185">Reference proteome</keyword>